<evidence type="ECO:0000256" key="3">
    <source>
        <dbReference type="ARBA" id="ARBA00023125"/>
    </source>
</evidence>
<dbReference type="SUPFAM" id="SSF88946">
    <property type="entry name" value="Sigma2 domain of RNA polymerase sigma factors"/>
    <property type="match status" value="2"/>
</dbReference>
<dbReference type="Proteomes" id="UP001175147">
    <property type="component" value="Unassembled WGS sequence"/>
</dbReference>
<dbReference type="PRINTS" id="PR00046">
    <property type="entry name" value="SIGMA70FCT"/>
</dbReference>
<dbReference type="SUPFAM" id="SSF88659">
    <property type="entry name" value="Sigma3 and sigma4 domains of RNA polymerase sigma factors"/>
    <property type="match status" value="1"/>
</dbReference>
<keyword evidence="1" id="KW-0805">Transcription regulation</keyword>
<dbReference type="InterPro" id="IPR007627">
    <property type="entry name" value="RNA_pol_sigma70_r2"/>
</dbReference>
<dbReference type="InterPro" id="IPR013325">
    <property type="entry name" value="RNA_pol_sigma_r2"/>
</dbReference>
<evidence type="ECO:0000259" key="5">
    <source>
        <dbReference type="PROSITE" id="PS00716"/>
    </source>
</evidence>
<keyword evidence="3" id="KW-0238">DNA-binding</keyword>
<evidence type="ECO:0000313" key="7">
    <source>
        <dbReference type="Proteomes" id="UP001175147"/>
    </source>
</evidence>
<evidence type="ECO:0000256" key="4">
    <source>
        <dbReference type="ARBA" id="ARBA00023163"/>
    </source>
</evidence>
<evidence type="ECO:0000256" key="1">
    <source>
        <dbReference type="ARBA" id="ARBA00023015"/>
    </source>
</evidence>
<dbReference type="Gene3D" id="1.10.1740.10">
    <property type="match status" value="2"/>
</dbReference>
<sequence>MRDKDKIPNITNDNEQEYWQEFKNTQSPYIREALIIKYSPLVKYEANRIYVNMSSHENMELQDLVGFGSFGLIDAINKYNPNEDIKFKTYALTQISNAIYDGLIDAINKYNPNEDIKFKTYALTQISNAIYDGLREIDYPPCSINDVWYAGDDSNDKTEYVAERENTKNKIVDALKKLPEKEKQVIILYYYYDLTLKQVANILEVPESKISQLHTKAINDIKDLYKNGNILEPRLSRNIKPQEMTDIFIIPISQYNETMKSYI</sequence>
<reference evidence="6" key="1">
    <citation type="submission" date="2023-07" db="EMBL/GenBank/DDBJ databases">
        <title>Mucosal microbiota of week-old chicken and adult hens.</title>
        <authorList>
            <person name="Volf J."/>
            <person name="Karasova D."/>
            <person name="Crhanova M."/>
            <person name="Faldynova M."/>
            <person name="Prikrylova H."/>
            <person name="Zeman M."/>
            <person name="Babak V."/>
            <person name="Rajova J."/>
            <person name="Rychlik I."/>
        </authorList>
    </citation>
    <scope>NUCLEOTIDE SEQUENCE</scope>
    <source>
        <strain evidence="6">ET902</strain>
    </source>
</reference>
<dbReference type="Pfam" id="PF04542">
    <property type="entry name" value="Sigma70_r2"/>
    <property type="match status" value="1"/>
</dbReference>
<organism evidence="6 7">
    <name type="scientific">Brachyspira innocens</name>
    <dbReference type="NCBI Taxonomy" id="13264"/>
    <lineage>
        <taxon>Bacteria</taxon>
        <taxon>Pseudomonadati</taxon>
        <taxon>Spirochaetota</taxon>
        <taxon>Spirochaetia</taxon>
        <taxon>Brachyspirales</taxon>
        <taxon>Brachyspiraceae</taxon>
        <taxon>Brachyspira</taxon>
    </lineage>
</organism>
<comment type="caution">
    <text evidence="6">The sequence shown here is derived from an EMBL/GenBank/DDBJ whole genome shotgun (WGS) entry which is preliminary data.</text>
</comment>
<dbReference type="InterPro" id="IPR007630">
    <property type="entry name" value="RNA_pol_sigma70_r4"/>
</dbReference>
<keyword evidence="2" id="KW-0731">Sigma factor</keyword>
<evidence type="ECO:0000256" key="2">
    <source>
        <dbReference type="ARBA" id="ARBA00023082"/>
    </source>
</evidence>
<dbReference type="InterPro" id="IPR014284">
    <property type="entry name" value="RNA_pol_sigma-70_dom"/>
</dbReference>
<evidence type="ECO:0000313" key="6">
    <source>
        <dbReference type="EMBL" id="MDO7019342.1"/>
    </source>
</evidence>
<dbReference type="InterPro" id="IPR000943">
    <property type="entry name" value="RNA_pol_sigma70"/>
</dbReference>
<dbReference type="InterPro" id="IPR013324">
    <property type="entry name" value="RNA_pol_sigma_r3/r4-like"/>
</dbReference>
<protein>
    <submittedName>
        <fullName evidence="6">Sigma-70 family RNA polymerase sigma factor</fullName>
    </submittedName>
</protein>
<keyword evidence="4" id="KW-0804">Transcription</keyword>
<feature type="domain" description="RNA polymerase sigma-70" evidence="5">
    <location>
        <begin position="195"/>
        <end position="221"/>
    </location>
</feature>
<dbReference type="NCBIfam" id="TIGR02937">
    <property type="entry name" value="sigma70-ECF"/>
    <property type="match status" value="1"/>
</dbReference>
<keyword evidence="7" id="KW-1185">Reference proteome</keyword>
<dbReference type="PANTHER" id="PTHR30385:SF7">
    <property type="entry name" value="RNA POLYMERASE SIGMA FACTOR FLIA"/>
    <property type="match status" value="1"/>
</dbReference>
<dbReference type="PANTHER" id="PTHR30385">
    <property type="entry name" value="SIGMA FACTOR F FLAGELLAR"/>
    <property type="match status" value="1"/>
</dbReference>
<dbReference type="Gene3D" id="1.20.140.160">
    <property type="match status" value="1"/>
</dbReference>
<gene>
    <name evidence="6" type="ORF">Q5M86_00985</name>
</gene>
<name>A0ABT8YU20_9SPIR</name>
<dbReference type="Pfam" id="PF04545">
    <property type="entry name" value="Sigma70_r4"/>
    <property type="match status" value="1"/>
</dbReference>
<dbReference type="PROSITE" id="PS00716">
    <property type="entry name" value="SIGMA70_2"/>
    <property type="match status" value="1"/>
</dbReference>
<accession>A0ABT8YU20</accession>
<dbReference type="CDD" id="cd06171">
    <property type="entry name" value="Sigma70_r4"/>
    <property type="match status" value="1"/>
</dbReference>
<proteinExistence type="predicted"/>
<dbReference type="RefSeq" id="WP_304392222.1">
    <property type="nucleotide sequence ID" value="NZ_JAUPBM010000005.1"/>
</dbReference>
<feature type="non-terminal residue" evidence="6">
    <location>
        <position position="263"/>
    </location>
</feature>
<dbReference type="EMBL" id="JAUPBM010000005">
    <property type="protein sequence ID" value="MDO7019342.1"/>
    <property type="molecule type" value="Genomic_DNA"/>
</dbReference>